<dbReference type="PANTHER" id="PTHR33507">
    <property type="entry name" value="INNER MEMBRANE PROTEIN YBBJ"/>
    <property type="match status" value="1"/>
</dbReference>
<keyword evidence="1" id="KW-0812">Transmembrane</keyword>
<dbReference type="PANTHER" id="PTHR33507:SF3">
    <property type="entry name" value="INNER MEMBRANE PROTEIN YBBJ"/>
    <property type="match status" value="1"/>
</dbReference>
<dbReference type="RefSeq" id="WP_248157774.1">
    <property type="nucleotide sequence ID" value="NZ_JAKZAJ010000003.1"/>
</dbReference>
<protein>
    <submittedName>
        <fullName evidence="2">NfeD family protein</fullName>
    </submittedName>
</protein>
<evidence type="ECO:0000256" key="1">
    <source>
        <dbReference type="SAM" id="Phobius"/>
    </source>
</evidence>
<accession>A0ABW0RGI7</accession>
<gene>
    <name evidence="2" type="ORF">ACFPQA_01845</name>
</gene>
<keyword evidence="1" id="KW-1133">Transmembrane helix</keyword>
<keyword evidence="1" id="KW-0472">Membrane</keyword>
<dbReference type="InterPro" id="IPR052165">
    <property type="entry name" value="Membrane_assoc_protease"/>
</dbReference>
<comment type="caution">
    <text evidence="2">The sequence shown here is derived from an EMBL/GenBank/DDBJ whole genome shotgun (WGS) entry which is preliminary data.</text>
</comment>
<keyword evidence="3" id="KW-1185">Reference proteome</keyword>
<feature type="transmembrane region" description="Helical" evidence="1">
    <location>
        <begin position="7"/>
        <end position="32"/>
    </location>
</feature>
<evidence type="ECO:0000313" key="2">
    <source>
        <dbReference type="EMBL" id="MFC5543783.1"/>
    </source>
</evidence>
<name>A0ABW0RGI7_9GAMM</name>
<proteinExistence type="predicted"/>
<dbReference type="EMBL" id="JBHSNL010000001">
    <property type="protein sequence ID" value="MFC5543783.1"/>
    <property type="molecule type" value="Genomic_DNA"/>
</dbReference>
<reference evidence="3" key="1">
    <citation type="journal article" date="2019" name="Int. J. Syst. Evol. Microbiol.">
        <title>The Global Catalogue of Microorganisms (GCM) 10K type strain sequencing project: providing services to taxonomists for standard genome sequencing and annotation.</title>
        <authorList>
            <consortium name="The Broad Institute Genomics Platform"/>
            <consortium name="The Broad Institute Genome Sequencing Center for Infectious Disease"/>
            <person name="Wu L."/>
            <person name="Ma J."/>
        </authorList>
    </citation>
    <scope>NUCLEOTIDE SEQUENCE [LARGE SCALE GENOMIC DNA]</scope>
    <source>
        <strain evidence="3">CGMCC 4.1799</strain>
    </source>
</reference>
<feature type="transmembrane region" description="Helical" evidence="1">
    <location>
        <begin position="44"/>
        <end position="69"/>
    </location>
</feature>
<evidence type="ECO:0000313" key="3">
    <source>
        <dbReference type="Proteomes" id="UP001596055"/>
    </source>
</evidence>
<organism evidence="2 3">
    <name type="scientific">Marinobacter koreensis</name>
    <dbReference type="NCBI Taxonomy" id="335974"/>
    <lineage>
        <taxon>Bacteria</taxon>
        <taxon>Pseudomonadati</taxon>
        <taxon>Pseudomonadota</taxon>
        <taxon>Gammaproteobacteria</taxon>
        <taxon>Pseudomonadales</taxon>
        <taxon>Marinobacteraceae</taxon>
        <taxon>Marinobacter</taxon>
    </lineage>
</organism>
<sequence length="146" mass="15855">MDVSIVWWLLVTAGIALVIAEVFIGAFIVMWFGLGAVVAGLLTFFVPGLNAGIQLLLTALLGAVLLYFFRDRCIAGENASQESLHTFSRTTGEIHKAETGAMTVFANGTFWQIGNPEDIPEEKRKPGSTITVAEFRNNKAYVSNSD</sequence>
<dbReference type="Proteomes" id="UP001596055">
    <property type="component" value="Unassembled WGS sequence"/>
</dbReference>